<dbReference type="InterPro" id="IPR001179">
    <property type="entry name" value="PPIase_FKBP_dom"/>
</dbReference>
<comment type="catalytic activity">
    <reaction evidence="1">
        <text>[protein]-peptidylproline (omega=180) = [protein]-peptidylproline (omega=0)</text>
        <dbReference type="Rhea" id="RHEA:16237"/>
        <dbReference type="Rhea" id="RHEA-COMP:10747"/>
        <dbReference type="Rhea" id="RHEA-COMP:10748"/>
        <dbReference type="ChEBI" id="CHEBI:83833"/>
        <dbReference type="ChEBI" id="CHEBI:83834"/>
        <dbReference type="EC" id="5.2.1.8"/>
    </reaction>
</comment>
<evidence type="ECO:0000259" key="3">
    <source>
        <dbReference type="PROSITE" id="PS50059"/>
    </source>
</evidence>
<keyword evidence="1" id="KW-0413">Isomerase</keyword>
<name>A0A7S2I6Z6_9STRA</name>
<dbReference type="EC" id="5.2.1.8" evidence="1"/>
<organism evidence="4">
    <name type="scientific">Helicotheca tamesis</name>
    <dbReference type="NCBI Taxonomy" id="374047"/>
    <lineage>
        <taxon>Eukaryota</taxon>
        <taxon>Sar</taxon>
        <taxon>Stramenopiles</taxon>
        <taxon>Ochrophyta</taxon>
        <taxon>Bacillariophyta</taxon>
        <taxon>Mediophyceae</taxon>
        <taxon>Lithodesmiophycidae</taxon>
        <taxon>Lithodesmiales</taxon>
        <taxon>Lithodesmiaceae</taxon>
        <taxon>Helicotheca</taxon>
    </lineage>
</organism>
<dbReference type="SUPFAM" id="SSF54534">
    <property type="entry name" value="FKBP-like"/>
    <property type="match status" value="1"/>
</dbReference>
<sequence>MYFFHVYSLAAFLSPLLLIVTVGQTNSLSLGENRSKAKIDSTKPAHAFANIGQDRRNFLSISLLSLVATPSPASSLEFSTASSGLQWADAKVGSGSPPQPGQPTAIDYVMSTTGARYGTKIDSTTDRGAPYRWTLGDGTTIAGLEQAVLGGGGVPPMLPGGIRRVVIPSKLGYESLARPIPGMQFQDCEEGRGVGPIPPTDVAFAEYQRFKNIYCNANRPYQPDLVLDVKLYGKRVQ</sequence>
<evidence type="ECO:0000313" key="4">
    <source>
        <dbReference type="EMBL" id="CAD9510789.1"/>
    </source>
</evidence>
<dbReference type="GO" id="GO:0003755">
    <property type="term" value="F:peptidyl-prolyl cis-trans isomerase activity"/>
    <property type="evidence" value="ECO:0007669"/>
    <property type="project" value="UniProtKB-KW"/>
</dbReference>
<dbReference type="Gene3D" id="3.10.50.40">
    <property type="match status" value="1"/>
</dbReference>
<dbReference type="PANTHER" id="PTHR47833:SF2">
    <property type="entry name" value="PEPTIDYLPROLYL ISOMERASE"/>
    <property type="match status" value="1"/>
</dbReference>
<evidence type="ECO:0000256" key="2">
    <source>
        <dbReference type="SAM" id="SignalP"/>
    </source>
</evidence>
<reference evidence="4" key="1">
    <citation type="submission" date="2021-01" db="EMBL/GenBank/DDBJ databases">
        <authorList>
            <person name="Corre E."/>
            <person name="Pelletier E."/>
            <person name="Niang G."/>
            <person name="Scheremetjew M."/>
            <person name="Finn R."/>
            <person name="Kale V."/>
            <person name="Holt S."/>
            <person name="Cochrane G."/>
            <person name="Meng A."/>
            <person name="Brown T."/>
            <person name="Cohen L."/>
        </authorList>
    </citation>
    <scope>NUCLEOTIDE SEQUENCE</scope>
    <source>
        <strain evidence="4">CCMP826</strain>
    </source>
</reference>
<keyword evidence="1" id="KW-0697">Rotamase</keyword>
<dbReference type="AlphaFoldDB" id="A0A7S2I6Z6"/>
<feature type="chain" id="PRO_5030641261" description="peptidylprolyl isomerase" evidence="2">
    <location>
        <begin position="28"/>
        <end position="237"/>
    </location>
</feature>
<evidence type="ECO:0000256" key="1">
    <source>
        <dbReference type="PROSITE-ProRule" id="PRU00277"/>
    </source>
</evidence>
<feature type="domain" description="PPIase FKBP-type" evidence="3">
    <location>
        <begin position="101"/>
        <end position="199"/>
    </location>
</feature>
<dbReference type="EMBL" id="HBGV01016436">
    <property type="protein sequence ID" value="CAD9510789.1"/>
    <property type="molecule type" value="Transcribed_RNA"/>
</dbReference>
<dbReference type="PROSITE" id="PS50059">
    <property type="entry name" value="FKBP_PPIASE"/>
    <property type="match status" value="1"/>
</dbReference>
<dbReference type="InterPro" id="IPR046357">
    <property type="entry name" value="PPIase_dom_sf"/>
</dbReference>
<dbReference type="GO" id="GO:0009507">
    <property type="term" value="C:chloroplast"/>
    <property type="evidence" value="ECO:0007669"/>
    <property type="project" value="InterPro"/>
</dbReference>
<keyword evidence="2" id="KW-0732">Signal</keyword>
<proteinExistence type="predicted"/>
<accession>A0A7S2I6Z6</accession>
<dbReference type="Pfam" id="PF00254">
    <property type="entry name" value="FKBP_C"/>
    <property type="match status" value="1"/>
</dbReference>
<feature type="signal peptide" evidence="2">
    <location>
        <begin position="1"/>
        <end position="27"/>
    </location>
</feature>
<dbReference type="InterPro" id="IPR044183">
    <property type="entry name" value="PNSL4/FKBP13-like"/>
</dbReference>
<protein>
    <recommendedName>
        <fullName evidence="1">peptidylprolyl isomerase</fullName>
        <ecNumber evidence="1">5.2.1.8</ecNumber>
    </recommendedName>
</protein>
<gene>
    <name evidence="4" type="ORF">HTAM1171_LOCUS10083</name>
</gene>
<dbReference type="PANTHER" id="PTHR47833">
    <property type="entry name" value="PHOTOSYNTHETIC NDH SUBUNIT OF LUMENAL LOCATION 4, CHLOROPLASTIC"/>
    <property type="match status" value="1"/>
</dbReference>